<dbReference type="FunFam" id="4.10.70.10:FF:000003">
    <property type="entry name" value="Disintegrin and metalloproteinase domain-containing protein 17"/>
    <property type="match status" value="1"/>
</dbReference>
<comment type="function">
    <text evidence="2">Probable zinc protease.</text>
</comment>
<keyword evidence="11" id="KW-1185">Reference proteome</keyword>
<dbReference type="GO" id="GO:0046872">
    <property type="term" value="F:metal ion binding"/>
    <property type="evidence" value="ECO:0007669"/>
    <property type="project" value="UniProtKB-KW"/>
</dbReference>
<feature type="compositionally biased region" description="Pro residues" evidence="5">
    <location>
        <begin position="753"/>
        <end position="766"/>
    </location>
</feature>
<sequence>MFSILKPAIICTIASLAGLNFVDATSTQRNPLRSLAVVHNATINTQSHRVTALHHFDLKFDLYNSLHVKLGLEPNHDIIPEGASINYLGPDGYVSRQEPINRLDHKVFKGSAFVQDFDGSWRNVGWARIMVKKDGRQPLFEGGFSIGKDAHHIQLSSSYISTKHEMDPEIEPATDTDEYMVLWRNSDIMREDEGLHQELRRSVIQPLHDELSCQSDSLSFNMQPDHPVYNTMLRREDSHWGVMPITNLFGKRQIDTQPGSGNSGGVNLTSTIGQSAGCPSTRKVALVGVATDCTYTGTFPNSSAAHQNVINQMNLASNLYETTFNITLGLQNLTVADANCPGTPPQATPWNEGCSDNVNIQDRLNTFSQWRGEQQDDNSHWTLLTNCNSGATVGLAWLGQACVNTAQTANGTNGGGSETVSGANVVAKTNTEWQVIAHETGHTFGAVHDCTSQTCSDGTTVSAQQCCPLSSSTCDAGEQYIMNPSTAQGITHFSPCSIGNICSAMGRNSVKTSCLNDNKGVTTITGQQCGNGIVEQGEECDCGGTEGCGTNACCDATTCKFKNGAVCDDSNEDCCHSCQLASNGTICRASTGTCDPQEVCSGSSPTCPADVTSPDGSNCGSGLQCASGQCTSRDTQCKTVMGSYTQGNDTYACDSSTCTISCASPEFGTGVCYGLQQNFLDGTPCGGGGRCSNGQCKGSTVGGEVSSWLSSHKPLVIGLAASIGALILLSLLGCLIRCCRSRRYRRRPSKLSTPPPGWPGGAPPQQPYMQQSRAASGFGAGGMVGGGGANAGNAGNGGVGGGVGPGPGPGNGFYQQEYNAQWHGTPQNASLWRGQGGYVEPPPPAMRSVRYA</sequence>
<dbReference type="GO" id="GO:0006508">
    <property type="term" value="P:proteolysis"/>
    <property type="evidence" value="ECO:0007669"/>
    <property type="project" value="InterPro"/>
</dbReference>
<dbReference type="PROSITE" id="PS50215">
    <property type="entry name" value="ADAM_MEPRO"/>
    <property type="match status" value="1"/>
</dbReference>
<dbReference type="InterPro" id="IPR001762">
    <property type="entry name" value="Disintegrin_dom"/>
</dbReference>
<dbReference type="Pfam" id="PF00200">
    <property type="entry name" value="Disintegrin"/>
    <property type="match status" value="1"/>
</dbReference>
<evidence type="ECO:0000313" key="10">
    <source>
        <dbReference type="EMBL" id="KAF2233218.1"/>
    </source>
</evidence>
<evidence type="ECO:0000256" key="7">
    <source>
        <dbReference type="SAM" id="SignalP"/>
    </source>
</evidence>
<dbReference type="InterPro" id="IPR036436">
    <property type="entry name" value="Disintegrin_dom_sf"/>
</dbReference>
<dbReference type="Gene3D" id="3.40.1620.60">
    <property type="match status" value="1"/>
</dbReference>
<keyword evidence="6" id="KW-0472">Membrane</keyword>
<feature type="binding site" evidence="4">
    <location>
        <position position="448"/>
    </location>
    <ligand>
        <name>Zn(2+)</name>
        <dbReference type="ChEBI" id="CHEBI:29105"/>
        <note>catalytic</note>
    </ligand>
</feature>
<evidence type="ECO:0000256" key="2">
    <source>
        <dbReference type="ARBA" id="ARBA00056552"/>
    </source>
</evidence>
<name>A0A6A6H5X0_VIRVR</name>
<keyword evidence="1" id="KW-1015">Disulfide bond</keyword>
<feature type="region of interest" description="Disordered" evidence="5">
    <location>
        <begin position="826"/>
        <end position="852"/>
    </location>
</feature>
<keyword evidence="4" id="KW-0479">Metal-binding</keyword>
<dbReference type="InterPro" id="IPR034028">
    <property type="entry name" value="ZnMc_ADAM_fungal"/>
</dbReference>
<gene>
    <name evidence="10" type="ORF">EV356DRAFT_503795</name>
</gene>
<dbReference type="InterPro" id="IPR024079">
    <property type="entry name" value="MetalloPept_cat_dom_sf"/>
</dbReference>
<keyword evidence="7" id="KW-0732">Signal</keyword>
<reference evidence="10" key="1">
    <citation type="journal article" date="2020" name="Stud. Mycol.">
        <title>101 Dothideomycetes genomes: a test case for predicting lifestyles and emergence of pathogens.</title>
        <authorList>
            <person name="Haridas S."/>
            <person name="Albert R."/>
            <person name="Binder M."/>
            <person name="Bloem J."/>
            <person name="Labutti K."/>
            <person name="Salamov A."/>
            <person name="Andreopoulos B."/>
            <person name="Baker S."/>
            <person name="Barry K."/>
            <person name="Bills G."/>
            <person name="Bluhm B."/>
            <person name="Cannon C."/>
            <person name="Castanera R."/>
            <person name="Culley D."/>
            <person name="Daum C."/>
            <person name="Ezra D."/>
            <person name="Gonzalez J."/>
            <person name="Henrissat B."/>
            <person name="Kuo A."/>
            <person name="Liang C."/>
            <person name="Lipzen A."/>
            <person name="Lutzoni F."/>
            <person name="Magnuson J."/>
            <person name="Mondo S."/>
            <person name="Nolan M."/>
            <person name="Ohm R."/>
            <person name="Pangilinan J."/>
            <person name="Park H.-J."/>
            <person name="Ramirez L."/>
            <person name="Alfaro M."/>
            <person name="Sun H."/>
            <person name="Tritt A."/>
            <person name="Yoshinaga Y."/>
            <person name="Zwiers L.-H."/>
            <person name="Turgeon B."/>
            <person name="Goodwin S."/>
            <person name="Spatafora J."/>
            <person name="Crous P."/>
            <person name="Grigoriev I."/>
        </authorList>
    </citation>
    <scope>NUCLEOTIDE SEQUENCE</scope>
    <source>
        <strain evidence="10">Tuck. ex Michener</strain>
    </source>
</reference>
<feature type="chain" id="PRO_5025535490" description="Disintegrin and metalloproteinase domain-containing protein B" evidence="7">
    <location>
        <begin position="25"/>
        <end position="852"/>
    </location>
</feature>
<dbReference type="AlphaFoldDB" id="A0A6A6H5X0"/>
<feature type="domain" description="Disintegrin" evidence="8">
    <location>
        <begin position="526"/>
        <end position="615"/>
    </location>
</feature>
<dbReference type="Pfam" id="PF13688">
    <property type="entry name" value="Reprolysin_5"/>
    <property type="match status" value="1"/>
</dbReference>
<feature type="binding site" evidence="4">
    <location>
        <position position="442"/>
    </location>
    <ligand>
        <name>Zn(2+)</name>
        <dbReference type="ChEBI" id="CHEBI:29105"/>
        <note>catalytic</note>
    </ligand>
</feature>
<feature type="region of interest" description="Disordered" evidence="5">
    <location>
        <begin position="747"/>
        <end position="769"/>
    </location>
</feature>
<keyword evidence="6" id="KW-0812">Transmembrane</keyword>
<evidence type="ECO:0000259" key="9">
    <source>
        <dbReference type="PROSITE" id="PS50215"/>
    </source>
</evidence>
<dbReference type="Gene3D" id="4.10.70.10">
    <property type="entry name" value="Disintegrin domain"/>
    <property type="match status" value="1"/>
</dbReference>
<organism evidence="10 11">
    <name type="scientific">Viridothelium virens</name>
    <name type="common">Speckled blister lichen</name>
    <name type="synonym">Trypethelium virens</name>
    <dbReference type="NCBI Taxonomy" id="1048519"/>
    <lineage>
        <taxon>Eukaryota</taxon>
        <taxon>Fungi</taxon>
        <taxon>Dikarya</taxon>
        <taxon>Ascomycota</taxon>
        <taxon>Pezizomycotina</taxon>
        <taxon>Dothideomycetes</taxon>
        <taxon>Dothideomycetes incertae sedis</taxon>
        <taxon>Trypetheliales</taxon>
        <taxon>Trypetheliaceae</taxon>
        <taxon>Viridothelium</taxon>
    </lineage>
</organism>
<feature type="binding site" evidence="4">
    <location>
        <position position="438"/>
    </location>
    <ligand>
        <name>Zn(2+)</name>
        <dbReference type="ChEBI" id="CHEBI:29105"/>
        <note>catalytic</note>
    </ligand>
</feature>
<evidence type="ECO:0000256" key="1">
    <source>
        <dbReference type="ARBA" id="ARBA00023157"/>
    </source>
</evidence>
<evidence type="ECO:0000256" key="6">
    <source>
        <dbReference type="SAM" id="Phobius"/>
    </source>
</evidence>
<evidence type="ECO:0000259" key="8">
    <source>
        <dbReference type="PROSITE" id="PS50214"/>
    </source>
</evidence>
<dbReference type="GO" id="GO:0004222">
    <property type="term" value="F:metalloendopeptidase activity"/>
    <property type="evidence" value="ECO:0007669"/>
    <property type="project" value="InterPro"/>
</dbReference>
<evidence type="ECO:0000313" key="11">
    <source>
        <dbReference type="Proteomes" id="UP000800092"/>
    </source>
</evidence>
<dbReference type="SMART" id="SM00050">
    <property type="entry name" value="DISIN"/>
    <property type="match status" value="1"/>
</dbReference>
<dbReference type="Proteomes" id="UP000800092">
    <property type="component" value="Unassembled WGS sequence"/>
</dbReference>
<feature type="active site" evidence="4">
    <location>
        <position position="439"/>
    </location>
</feature>
<keyword evidence="6" id="KW-1133">Transmembrane helix</keyword>
<dbReference type="OrthoDB" id="5951731at2759"/>
<feature type="domain" description="Peptidase M12B" evidence="9">
    <location>
        <begin position="282"/>
        <end position="501"/>
    </location>
</feature>
<dbReference type="SUPFAM" id="SSF55486">
    <property type="entry name" value="Metalloproteases ('zincins'), catalytic domain"/>
    <property type="match status" value="1"/>
</dbReference>
<feature type="signal peptide" evidence="7">
    <location>
        <begin position="1"/>
        <end position="24"/>
    </location>
</feature>
<accession>A0A6A6H5X0</accession>
<protein>
    <recommendedName>
        <fullName evidence="3">Disintegrin and metalloproteinase domain-containing protein B</fullName>
    </recommendedName>
</protein>
<dbReference type="CDD" id="cd04271">
    <property type="entry name" value="ZnMc_ADAM_fungal"/>
    <property type="match status" value="1"/>
</dbReference>
<comment type="caution">
    <text evidence="4">Lacks conserved residue(s) required for the propagation of feature annotation.</text>
</comment>
<dbReference type="InterPro" id="IPR001590">
    <property type="entry name" value="Peptidase_M12B"/>
</dbReference>
<proteinExistence type="predicted"/>
<dbReference type="SUPFAM" id="SSF57552">
    <property type="entry name" value="Blood coagulation inhibitor (disintegrin)"/>
    <property type="match status" value="1"/>
</dbReference>
<evidence type="ECO:0000256" key="5">
    <source>
        <dbReference type="SAM" id="MobiDB-lite"/>
    </source>
</evidence>
<feature type="transmembrane region" description="Helical" evidence="6">
    <location>
        <begin position="715"/>
        <end position="736"/>
    </location>
</feature>
<evidence type="ECO:0000256" key="3">
    <source>
        <dbReference type="ARBA" id="ARBA00074021"/>
    </source>
</evidence>
<dbReference type="PROSITE" id="PS50214">
    <property type="entry name" value="DISINTEGRIN_2"/>
    <property type="match status" value="1"/>
</dbReference>
<evidence type="ECO:0000256" key="4">
    <source>
        <dbReference type="PROSITE-ProRule" id="PRU00276"/>
    </source>
</evidence>
<dbReference type="PANTHER" id="PTHR11905">
    <property type="entry name" value="ADAM A DISINTEGRIN AND METALLOPROTEASE DOMAIN"/>
    <property type="match status" value="1"/>
</dbReference>
<dbReference type="EMBL" id="ML991808">
    <property type="protein sequence ID" value="KAF2233218.1"/>
    <property type="molecule type" value="Genomic_DNA"/>
</dbReference>
<keyword evidence="4" id="KW-0862">Zinc</keyword>
<dbReference type="PANTHER" id="PTHR11905:SF159">
    <property type="entry name" value="ADAM METALLOPROTEASE"/>
    <property type="match status" value="1"/>
</dbReference>
<dbReference type="Gene3D" id="3.40.390.10">
    <property type="entry name" value="Collagenase (Catalytic Domain)"/>
    <property type="match status" value="1"/>
</dbReference>